<organism evidence="1 2">
    <name type="scientific">Sinorhizobium meliloti (strain SM11)</name>
    <dbReference type="NCBI Taxonomy" id="707241"/>
    <lineage>
        <taxon>Bacteria</taxon>
        <taxon>Pseudomonadati</taxon>
        <taxon>Pseudomonadota</taxon>
        <taxon>Alphaproteobacteria</taxon>
        <taxon>Hyphomicrobiales</taxon>
        <taxon>Rhizobiaceae</taxon>
        <taxon>Sinorhizobium/Ensifer group</taxon>
        <taxon>Sinorhizobium</taxon>
    </lineage>
</organism>
<dbReference type="PATRIC" id="fig|707241.3.peg.4094"/>
<keyword evidence="1" id="KW-0614">Plasmid</keyword>
<proteinExistence type="predicted"/>
<dbReference type="Proteomes" id="UP000009045">
    <property type="component" value="Plasmid pSmeSM11c"/>
</dbReference>
<evidence type="ECO:0000313" key="1">
    <source>
        <dbReference type="EMBL" id="AEH81154.1"/>
    </source>
</evidence>
<geneLocation type="plasmid" evidence="1 2">
    <name>pSmeSM11c</name>
</geneLocation>
<dbReference type="RefSeq" id="WP_014530935.1">
    <property type="nucleotide sequence ID" value="NC_017327.1"/>
</dbReference>
<gene>
    <name evidence="1" type="ordered locus">SM11_pC0081</name>
</gene>
<accession>F7XAX0</accession>
<dbReference type="EMBL" id="CP001831">
    <property type="protein sequence ID" value="AEH81154.1"/>
    <property type="molecule type" value="Genomic_DNA"/>
</dbReference>
<dbReference type="KEGG" id="smx:SM11_pC0081"/>
<dbReference type="HOGENOM" id="CLU_094170_0_0_5"/>
<protein>
    <submittedName>
        <fullName evidence="1">Uncharacterized protein</fullName>
    </submittedName>
</protein>
<reference evidence="1 2" key="1">
    <citation type="journal article" date="2011" name="J. Biotechnol.">
        <title>The complete genome sequence of the dominant Sinorhizobium meliloti field isolate SM11 extends the S. meliloti pan-genome.</title>
        <authorList>
            <person name="Schneiker-Bekel S."/>
            <person name="Wibberg D."/>
            <person name="Bekel T."/>
            <person name="Blom J."/>
            <person name="Linke B."/>
            <person name="Neuweger H."/>
            <person name="Stiens M."/>
            <person name="Vorholter F.J."/>
            <person name="Weidner S."/>
            <person name="Goesmann A."/>
            <person name="Puhler A."/>
            <person name="Schluter A."/>
        </authorList>
    </citation>
    <scope>NUCLEOTIDE SEQUENCE [LARGE SCALE GENOMIC DNA]</scope>
    <source>
        <strain evidence="1 2">SM11</strain>
        <plasmid evidence="2">pSmeSM11c</plasmid>
    </source>
</reference>
<dbReference type="AlphaFoldDB" id="F7XAX0"/>
<sequence length="230" mass="25894">MKTFRFPEWVRFPTHWIEEKGLASIVWKKEEGSDGTAALLCLIAIAQRVDEHGIARVTYDDLERATSRSRAKVAAGIATLEKWGLVTKEVAGQSTYFLEGFDPGGGWAKLPARALYGKDGAITAVKEFRLRRPVELHALKLYLLFVSRRDRKVNLAVINYETIESYTGLQSLQIRRAITYLSALNLIHVERVKSWESDIGKANAYRLVGLDSYVHRGTTDIEAKLAEGKK</sequence>
<name>F7XAX0_SINMM</name>
<evidence type="ECO:0000313" key="2">
    <source>
        <dbReference type="Proteomes" id="UP000009045"/>
    </source>
</evidence>